<evidence type="ECO:0000256" key="4">
    <source>
        <dbReference type="ARBA" id="ARBA00022475"/>
    </source>
</evidence>
<protein>
    <recommendedName>
        <fullName evidence="10">Type II secretion system protein K</fullName>
    </recommendedName>
</protein>
<evidence type="ECO:0000256" key="9">
    <source>
        <dbReference type="ARBA" id="ARBA00023136"/>
    </source>
</evidence>
<accession>A0A318EL56</accession>
<keyword evidence="7" id="KW-0653">Protein transport</keyword>
<dbReference type="InterPro" id="IPR038072">
    <property type="entry name" value="GspK_central_sf"/>
</dbReference>
<evidence type="ECO:0000313" key="13">
    <source>
        <dbReference type="Proteomes" id="UP000248330"/>
    </source>
</evidence>
<dbReference type="OrthoDB" id="9788973at2"/>
<gene>
    <name evidence="12" type="ORF">C8D93_101667</name>
</gene>
<evidence type="ECO:0000256" key="7">
    <source>
        <dbReference type="ARBA" id="ARBA00022927"/>
    </source>
</evidence>
<dbReference type="PANTHER" id="PTHR38831">
    <property type="entry name" value="TYPE II SECRETION SYSTEM PROTEIN K"/>
    <property type="match status" value="1"/>
</dbReference>
<comment type="similarity">
    <text evidence="2 10">Belongs to the GSP K family.</text>
</comment>
<dbReference type="RefSeq" id="WP_110263716.1">
    <property type="nucleotide sequence ID" value="NZ_CAKZQT010000007.1"/>
</dbReference>
<evidence type="ECO:0000256" key="1">
    <source>
        <dbReference type="ARBA" id="ARBA00004533"/>
    </source>
</evidence>
<dbReference type="Pfam" id="PF21687">
    <property type="entry name" value="T2SSK_1st"/>
    <property type="match status" value="1"/>
</dbReference>
<evidence type="ECO:0000256" key="5">
    <source>
        <dbReference type="ARBA" id="ARBA00022519"/>
    </source>
</evidence>
<proteinExistence type="inferred from homology"/>
<dbReference type="Proteomes" id="UP000248330">
    <property type="component" value="Unassembled WGS sequence"/>
</dbReference>
<name>A0A318EL56_9GAMM</name>
<evidence type="ECO:0000256" key="3">
    <source>
        <dbReference type="ARBA" id="ARBA00022448"/>
    </source>
</evidence>
<dbReference type="Gene3D" id="3.30.1300.30">
    <property type="entry name" value="GSPII I/J protein-like"/>
    <property type="match status" value="1"/>
</dbReference>
<evidence type="ECO:0000259" key="11">
    <source>
        <dbReference type="Pfam" id="PF21687"/>
    </source>
</evidence>
<keyword evidence="9 10" id="KW-0472">Membrane</keyword>
<keyword evidence="3 10" id="KW-0813">Transport</keyword>
<evidence type="ECO:0000256" key="2">
    <source>
        <dbReference type="ARBA" id="ARBA00007246"/>
    </source>
</evidence>
<keyword evidence="13" id="KW-1185">Reference proteome</keyword>
<dbReference type="InterPro" id="IPR045584">
    <property type="entry name" value="Pilin-like"/>
</dbReference>
<evidence type="ECO:0000256" key="6">
    <source>
        <dbReference type="ARBA" id="ARBA00022692"/>
    </source>
</evidence>
<comment type="subcellular location">
    <subcellularLocation>
        <location evidence="1 10">Cell inner membrane</location>
    </subcellularLocation>
</comment>
<dbReference type="EMBL" id="QICN01000001">
    <property type="protein sequence ID" value="PXV71612.1"/>
    <property type="molecule type" value="Genomic_DNA"/>
</dbReference>
<dbReference type="GO" id="GO:0005886">
    <property type="term" value="C:plasma membrane"/>
    <property type="evidence" value="ECO:0007669"/>
    <property type="project" value="UniProtKB-SubCell"/>
</dbReference>
<feature type="domain" description="T2SS protein K first SAM-like" evidence="11">
    <location>
        <begin position="106"/>
        <end position="214"/>
    </location>
</feature>
<keyword evidence="5 10" id="KW-0997">Cell inner membrane</keyword>
<dbReference type="NCBIfam" id="NF037980">
    <property type="entry name" value="T2SS_GspK"/>
    <property type="match status" value="1"/>
</dbReference>
<dbReference type="Gene3D" id="1.10.40.60">
    <property type="entry name" value="EpsJ-like"/>
    <property type="match status" value="2"/>
</dbReference>
<dbReference type="PANTHER" id="PTHR38831:SF1">
    <property type="entry name" value="TYPE II SECRETION SYSTEM PROTEIN K-RELATED"/>
    <property type="match status" value="1"/>
</dbReference>
<dbReference type="GO" id="GO:0009306">
    <property type="term" value="P:protein secretion"/>
    <property type="evidence" value="ECO:0007669"/>
    <property type="project" value="InterPro"/>
</dbReference>
<evidence type="ECO:0000313" key="12">
    <source>
        <dbReference type="EMBL" id="PXV71612.1"/>
    </source>
</evidence>
<comment type="caution">
    <text evidence="12">The sequence shown here is derived from an EMBL/GenBank/DDBJ whole genome shotgun (WGS) entry which is preliminary data.</text>
</comment>
<dbReference type="SUPFAM" id="SSF54523">
    <property type="entry name" value="Pili subunits"/>
    <property type="match status" value="1"/>
</dbReference>
<keyword evidence="6" id="KW-0812">Transmembrane</keyword>
<sequence length="319" mass="34710">MANPRPFRRQRGIALITAVLVVALAAMASTAILVSANIAIRRTANLQESELAWWYAAGVESWVKSVLERDLDDNRIDALTDLWAQPVDYLPIDEGFARGQVTDLQGRFNLNNLGTPDTTEYEQQLRVFTRLLGVLDVADDYQARAIGAAIRDWIDADSEPTGADGAEDNDYLRLDPPYRAGNRMITSVSELLAIRGITREIYQALAGVVTAVPQTGVPINVNTAPLPVLLALAAEPRPAIETFAAERIEKPAEDVQALFSASGVFTAEDAPSGMMSVSSSFFMLRSEVFIGSGRVALYSFYFRPPGAPPAVYGRSTDVE</sequence>
<reference evidence="12 13" key="1">
    <citation type="submission" date="2018-04" db="EMBL/GenBank/DDBJ databases">
        <title>Genomic Encyclopedia of Type Strains, Phase IV (KMG-IV): sequencing the most valuable type-strain genomes for metagenomic binning, comparative biology and taxonomic classification.</title>
        <authorList>
            <person name="Goeker M."/>
        </authorList>
    </citation>
    <scope>NUCLEOTIDE SEQUENCE [LARGE SCALE GENOMIC DNA]</scope>
    <source>
        <strain evidence="12 13">DSM 104150</strain>
    </source>
</reference>
<dbReference type="InterPro" id="IPR005628">
    <property type="entry name" value="GspK"/>
</dbReference>
<organism evidence="12 13">
    <name type="scientific">Sinimarinibacterium flocculans</name>
    <dbReference type="NCBI Taxonomy" id="985250"/>
    <lineage>
        <taxon>Bacteria</taxon>
        <taxon>Pseudomonadati</taxon>
        <taxon>Pseudomonadota</taxon>
        <taxon>Gammaproteobacteria</taxon>
        <taxon>Nevskiales</taxon>
        <taxon>Nevskiaceae</taxon>
        <taxon>Sinimarinibacterium</taxon>
    </lineage>
</organism>
<keyword evidence="4 10" id="KW-1003">Cell membrane</keyword>
<keyword evidence="8" id="KW-1133">Transmembrane helix</keyword>
<dbReference type="AlphaFoldDB" id="A0A318EL56"/>
<dbReference type="InterPro" id="IPR049031">
    <property type="entry name" value="T2SSK_SAM-like_1st"/>
</dbReference>
<evidence type="ECO:0000256" key="8">
    <source>
        <dbReference type="ARBA" id="ARBA00022989"/>
    </source>
</evidence>
<dbReference type="SUPFAM" id="SSF158544">
    <property type="entry name" value="GspK insert domain-like"/>
    <property type="match status" value="1"/>
</dbReference>
<evidence type="ECO:0000256" key="10">
    <source>
        <dbReference type="PIRNR" id="PIRNR002786"/>
    </source>
</evidence>
<dbReference type="PIRSF" id="PIRSF002786">
    <property type="entry name" value="XcpX"/>
    <property type="match status" value="1"/>
</dbReference>